<dbReference type="PANTHER" id="PTHR34385:SF1">
    <property type="entry name" value="PEPTIDOGLYCAN L-ALANYL-D-GLUTAMATE ENDOPEPTIDASE CWLK"/>
    <property type="match status" value="1"/>
</dbReference>
<keyword evidence="3" id="KW-0645">Protease</keyword>
<dbReference type="STRING" id="150033.RV14_GL000850"/>
<dbReference type="AlphaFoldDB" id="A0A1L8WEF6"/>
<protein>
    <submittedName>
        <fullName evidence="3">D-alanyl-D-alanine carboxypeptidase</fullName>
    </submittedName>
</protein>
<keyword evidence="3" id="KW-0378">Hydrolase</keyword>
<feature type="region of interest" description="Disordered" evidence="1">
    <location>
        <begin position="38"/>
        <end position="63"/>
    </location>
</feature>
<dbReference type="PANTHER" id="PTHR34385">
    <property type="entry name" value="D-ALANYL-D-ALANINE CARBOXYPEPTIDASE"/>
    <property type="match status" value="1"/>
</dbReference>
<name>A0A1L8WEF6_9ENTE</name>
<evidence type="ECO:0000259" key="2">
    <source>
        <dbReference type="Pfam" id="PF02557"/>
    </source>
</evidence>
<proteinExistence type="predicted"/>
<dbReference type="GO" id="GO:0006508">
    <property type="term" value="P:proteolysis"/>
    <property type="evidence" value="ECO:0007669"/>
    <property type="project" value="InterPro"/>
</dbReference>
<dbReference type="RefSeq" id="WP_071855984.1">
    <property type="nucleotide sequence ID" value="NZ_JBCLRY010000001.1"/>
</dbReference>
<accession>A0A1L8WEF6</accession>
<dbReference type="GO" id="GO:0004180">
    <property type="term" value="F:carboxypeptidase activity"/>
    <property type="evidence" value="ECO:0007669"/>
    <property type="project" value="UniProtKB-KW"/>
</dbReference>
<dbReference type="CDD" id="cd14852">
    <property type="entry name" value="LD-carboxypeptidase"/>
    <property type="match status" value="1"/>
</dbReference>
<keyword evidence="3" id="KW-0121">Carboxypeptidase</keyword>
<dbReference type="InterPro" id="IPR003709">
    <property type="entry name" value="VanY-like_core_dom"/>
</dbReference>
<evidence type="ECO:0000313" key="4">
    <source>
        <dbReference type="Proteomes" id="UP000182152"/>
    </source>
</evidence>
<dbReference type="Gene3D" id="3.30.1380.10">
    <property type="match status" value="1"/>
</dbReference>
<dbReference type="InterPro" id="IPR009045">
    <property type="entry name" value="Zn_M74/Hedgehog-like"/>
</dbReference>
<gene>
    <name evidence="3" type="ORF">RV14_GL000850</name>
</gene>
<sequence length="268" mass="30101">MNKILGFGAVIIMIVAMVYVVVSEQPETSEIQVENQVTKKNTTSKSSAAIEKKISSKKNSAPLPKVQPTDWSLILVGPEHPLEHEINESAQLVSLPNGYLIDKRVQSDYKDFATAAEKAGFPLVMVSAYRSVSSQQEVFAQNVQEVMSTQQVSKEQATAITKQTITIPGYSEHHTGLAVDVVDEAWYNNYPSQLLDASYGEQPGAKWLAENAPKYGFIIRYPKNRQDITKITYEPWHLRYVGKESAAYIMKQGITLEEYLDRLKKKQE</sequence>
<evidence type="ECO:0000256" key="1">
    <source>
        <dbReference type="SAM" id="MobiDB-lite"/>
    </source>
</evidence>
<dbReference type="SUPFAM" id="SSF55166">
    <property type="entry name" value="Hedgehog/DD-peptidase"/>
    <property type="match status" value="1"/>
</dbReference>
<keyword evidence="4" id="KW-1185">Reference proteome</keyword>
<dbReference type="OrthoDB" id="9792074at2"/>
<dbReference type="InterPro" id="IPR058193">
    <property type="entry name" value="VanY/YodJ_core_dom"/>
</dbReference>
<reference evidence="3 4" key="1">
    <citation type="submission" date="2014-12" db="EMBL/GenBank/DDBJ databases">
        <title>Draft genome sequences of 29 type strains of Enterococci.</title>
        <authorList>
            <person name="Zhong Z."/>
            <person name="Sun Z."/>
            <person name="Liu W."/>
            <person name="Zhang W."/>
            <person name="Zhang H."/>
        </authorList>
    </citation>
    <scope>NUCLEOTIDE SEQUENCE [LARGE SCALE GENOMIC DNA]</scope>
    <source>
        <strain evidence="3 4">DSM 15687</strain>
    </source>
</reference>
<dbReference type="InterPro" id="IPR052179">
    <property type="entry name" value="DD-CPase-like"/>
</dbReference>
<comment type="caution">
    <text evidence="3">The sequence shown here is derived from an EMBL/GenBank/DDBJ whole genome shotgun (WGS) entry which is preliminary data.</text>
</comment>
<dbReference type="Pfam" id="PF02557">
    <property type="entry name" value="VanY"/>
    <property type="match status" value="1"/>
</dbReference>
<dbReference type="EMBL" id="JXLB01000019">
    <property type="protein sequence ID" value="OJG79427.1"/>
    <property type="molecule type" value="Genomic_DNA"/>
</dbReference>
<feature type="domain" description="D-alanyl-D-alanine carboxypeptidase-like core" evidence="2">
    <location>
        <begin position="101"/>
        <end position="243"/>
    </location>
</feature>
<evidence type="ECO:0000313" key="3">
    <source>
        <dbReference type="EMBL" id="OJG79427.1"/>
    </source>
</evidence>
<organism evidence="3 4">
    <name type="scientific">Enterococcus ratti</name>
    <dbReference type="NCBI Taxonomy" id="150033"/>
    <lineage>
        <taxon>Bacteria</taxon>
        <taxon>Bacillati</taxon>
        <taxon>Bacillota</taxon>
        <taxon>Bacilli</taxon>
        <taxon>Lactobacillales</taxon>
        <taxon>Enterococcaceae</taxon>
        <taxon>Enterococcus</taxon>
    </lineage>
</organism>
<dbReference type="Proteomes" id="UP000182152">
    <property type="component" value="Unassembled WGS sequence"/>
</dbReference>